<name>A0ABZ1BXB9_9FIRM</name>
<dbReference type="SUPFAM" id="SSF54913">
    <property type="entry name" value="GlnB-like"/>
    <property type="match status" value="1"/>
</dbReference>
<dbReference type="RefSeq" id="WP_324716537.1">
    <property type="nucleotide sequence ID" value="NZ_CP141615.1"/>
</dbReference>
<dbReference type="PANTHER" id="PTHR30115:SF11">
    <property type="entry name" value="NITROGEN REGULATORY PROTEIN P-II HOMOLOG"/>
    <property type="match status" value="1"/>
</dbReference>
<protein>
    <submittedName>
        <fullName evidence="1">P-II family nitrogen regulator</fullName>
    </submittedName>
</protein>
<reference evidence="1 2" key="1">
    <citation type="journal article" date="2024" name="Front. Microbiol.">
        <title>Novel thermophilic genera Geochorda gen. nov. and Carboxydochorda gen. nov. from the deep terrestrial subsurface reveal the ecophysiological diversity in the class Limnochordia.</title>
        <authorList>
            <person name="Karnachuk O.V."/>
            <person name="Lukina A.P."/>
            <person name="Avakyan M.R."/>
            <person name="Kadnikov V.V."/>
            <person name="Begmatov S."/>
            <person name="Beletsky A.V."/>
            <person name="Vlasova K.G."/>
            <person name="Novikov A.A."/>
            <person name="Shcherbakova V.A."/>
            <person name="Mardanov A.V."/>
            <person name="Ravin N.V."/>
        </authorList>
    </citation>
    <scope>NUCLEOTIDE SEQUENCE [LARGE SCALE GENOMIC DNA]</scope>
    <source>
        <strain evidence="1 2">L945</strain>
    </source>
</reference>
<sequence length="63" mass="6419">MRRTAGLRVAIMVVASGERAAGRVVEAVREGAHTGRAGDGKIVVLPVEDAVRIRTGGPGAQAV</sequence>
<dbReference type="Pfam" id="PF00543">
    <property type="entry name" value="P-II"/>
    <property type="match status" value="1"/>
</dbReference>
<evidence type="ECO:0000313" key="1">
    <source>
        <dbReference type="EMBL" id="WRP17265.1"/>
    </source>
</evidence>
<dbReference type="EMBL" id="CP141615">
    <property type="protein sequence ID" value="WRP17265.1"/>
    <property type="molecule type" value="Genomic_DNA"/>
</dbReference>
<dbReference type="InterPro" id="IPR015867">
    <property type="entry name" value="N-reg_PII/ATP_PRibTrfase_C"/>
</dbReference>
<gene>
    <name evidence="1" type="ORF">U7230_14465</name>
</gene>
<organism evidence="1 2">
    <name type="scientific">Carboxydichorda subterranea</name>
    <dbReference type="NCBI Taxonomy" id="3109565"/>
    <lineage>
        <taxon>Bacteria</taxon>
        <taxon>Bacillati</taxon>
        <taxon>Bacillota</taxon>
        <taxon>Limnochordia</taxon>
        <taxon>Limnochordales</taxon>
        <taxon>Geochordaceae</taxon>
        <taxon>Carboxydichorda</taxon>
    </lineage>
</organism>
<evidence type="ECO:0000313" key="2">
    <source>
        <dbReference type="Proteomes" id="UP001332192"/>
    </source>
</evidence>
<dbReference type="PANTHER" id="PTHR30115">
    <property type="entry name" value="NITROGEN REGULATORY PROTEIN P-II"/>
    <property type="match status" value="1"/>
</dbReference>
<dbReference type="Proteomes" id="UP001332192">
    <property type="component" value="Chromosome"/>
</dbReference>
<keyword evidence="2" id="KW-1185">Reference proteome</keyword>
<dbReference type="InterPro" id="IPR011322">
    <property type="entry name" value="N-reg_PII-like_a/b"/>
</dbReference>
<accession>A0ABZ1BXB9</accession>
<dbReference type="InterPro" id="IPR002187">
    <property type="entry name" value="N-reg_PII"/>
</dbReference>
<proteinExistence type="predicted"/>
<dbReference type="Gene3D" id="3.30.70.120">
    <property type="match status" value="1"/>
</dbReference>
<dbReference type="PROSITE" id="PS51343">
    <property type="entry name" value="PII_GLNB_DOM"/>
    <property type="match status" value="1"/>
</dbReference>
<dbReference type="SMART" id="SM00938">
    <property type="entry name" value="P-II"/>
    <property type="match status" value="1"/>
</dbReference>